<keyword evidence="7" id="KW-0067">ATP-binding</keyword>
<dbReference type="AlphaFoldDB" id="A0A506UHJ8"/>
<feature type="domain" description="GAF" evidence="8">
    <location>
        <begin position="27"/>
        <end position="169"/>
    </location>
</feature>
<keyword evidence="6" id="KW-0418">Kinase</keyword>
<gene>
    <name evidence="10" type="ORF">FJU11_00715</name>
</gene>
<evidence type="ECO:0000313" key="11">
    <source>
        <dbReference type="Proteomes" id="UP000320314"/>
    </source>
</evidence>
<keyword evidence="11" id="KW-1185">Reference proteome</keyword>
<dbReference type="Gene3D" id="3.30.565.10">
    <property type="entry name" value="Histidine kinase-like ATPase, C-terminal domain"/>
    <property type="match status" value="1"/>
</dbReference>
<dbReference type="InterPro" id="IPR003018">
    <property type="entry name" value="GAF"/>
</dbReference>
<keyword evidence="3" id="KW-0597">Phosphoprotein</keyword>
<organism evidence="10 11">
    <name type="scientific">Pararhizobium mangrovi</name>
    <dbReference type="NCBI Taxonomy" id="2590452"/>
    <lineage>
        <taxon>Bacteria</taxon>
        <taxon>Pseudomonadati</taxon>
        <taxon>Pseudomonadota</taxon>
        <taxon>Alphaproteobacteria</taxon>
        <taxon>Hyphomicrobiales</taxon>
        <taxon>Rhizobiaceae</taxon>
        <taxon>Rhizobium/Agrobacterium group</taxon>
        <taxon>Pararhizobium</taxon>
    </lineage>
</organism>
<dbReference type="InterPro" id="IPR036890">
    <property type="entry name" value="HATPase_C_sf"/>
</dbReference>
<evidence type="ECO:0000259" key="8">
    <source>
        <dbReference type="SMART" id="SM00065"/>
    </source>
</evidence>
<feature type="domain" description="Signal transduction histidine kinase HWE region" evidence="9">
    <location>
        <begin position="188"/>
        <end position="269"/>
    </location>
</feature>
<dbReference type="Pfam" id="PF07536">
    <property type="entry name" value="HWE_HK"/>
    <property type="match status" value="1"/>
</dbReference>
<evidence type="ECO:0000259" key="9">
    <source>
        <dbReference type="SMART" id="SM00911"/>
    </source>
</evidence>
<evidence type="ECO:0000313" key="10">
    <source>
        <dbReference type="EMBL" id="TPW32781.1"/>
    </source>
</evidence>
<keyword evidence="5" id="KW-0547">Nucleotide-binding</keyword>
<dbReference type="PANTHER" id="PTHR41523:SF7">
    <property type="entry name" value="HISTIDINE KINASE"/>
    <property type="match status" value="1"/>
</dbReference>
<evidence type="ECO:0000256" key="7">
    <source>
        <dbReference type="ARBA" id="ARBA00022840"/>
    </source>
</evidence>
<sequence>MNEDGIVLTDEGTRSRVLRSYDLLDTPREDDFDDLARLAADVCGTPIAVVNLVDTDRQFFKAEVGLGVRSSPLETSFCRHAMLVEEMLIVPDATKDSRFDGNALVHDAGGLRFYAGALLRTPDGIPIGTLCVLDHAPRTLDDRQVNALRTLARQVMTQIELRRVLGEERRATEALRAAQDRQNQLVREMSHRMKNTLSMVQAIVTQSLRRSEDVAQAREAISARLGAMARAQDILTTKDTSTALIGDVVETALSPHRTGQGGFAIAGPQIELTAPQALGLSLALHELATNAAKYGALSVEDGHVDIRWSGGEEELAFEWRETGGPPVVPPNERGFGSRLIERIVAAYFDGETSLDFDAGGVRFRLFAGQVKP</sequence>
<dbReference type="Proteomes" id="UP000320314">
    <property type="component" value="Unassembled WGS sequence"/>
</dbReference>
<evidence type="ECO:0000256" key="4">
    <source>
        <dbReference type="ARBA" id="ARBA00022679"/>
    </source>
</evidence>
<dbReference type="SUPFAM" id="SSF55781">
    <property type="entry name" value="GAF domain-like"/>
    <property type="match status" value="1"/>
</dbReference>
<evidence type="ECO:0000256" key="3">
    <source>
        <dbReference type="ARBA" id="ARBA00022553"/>
    </source>
</evidence>
<dbReference type="OrthoDB" id="341208at2"/>
<dbReference type="GO" id="GO:0005524">
    <property type="term" value="F:ATP binding"/>
    <property type="evidence" value="ECO:0007669"/>
    <property type="project" value="UniProtKB-KW"/>
</dbReference>
<evidence type="ECO:0000256" key="2">
    <source>
        <dbReference type="ARBA" id="ARBA00012438"/>
    </source>
</evidence>
<dbReference type="SMART" id="SM00065">
    <property type="entry name" value="GAF"/>
    <property type="match status" value="1"/>
</dbReference>
<dbReference type="EMBL" id="VHLH01000001">
    <property type="protein sequence ID" value="TPW32781.1"/>
    <property type="molecule type" value="Genomic_DNA"/>
</dbReference>
<evidence type="ECO:0000256" key="6">
    <source>
        <dbReference type="ARBA" id="ARBA00022777"/>
    </source>
</evidence>
<comment type="catalytic activity">
    <reaction evidence="1">
        <text>ATP + protein L-histidine = ADP + protein N-phospho-L-histidine.</text>
        <dbReference type="EC" id="2.7.13.3"/>
    </reaction>
</comment>
<comment type="caution">
    <text evidence="10">The sequence shown here is derived from an EMBL/GenBank/DDBJ whole genome shotgun (WGS) entry which is preliminary data.</text>
</comment>
<dbReference type="Pfam" id="PF01590">
    <property type="entry name" value="GAF"/>
    <property type="match status" value="1"/>
</dbReference>
<dbReference type="InterPro" id="IPR029016">
    <property type="entry name" value="GAF-like_dom_sf"/>
</dbReference>
<proteinExistence type="predicted"/>
<name>A0A506UHJ8_9HYPH</name>
<dbReference type="RefSeq" id="WP_141165084.1">
    <property type="nucleotide sequence ID" value="NZ_VHLH01000001.1"/>
</dbReference>
<accession>A0A506UHJ8</accession>
<evidence type="ECO:0000256" key="5">
    <source>
        <dbReference type="ARBA" id="ARBA00022741"/>
    </source>
</evidence>
<dbReference type="EC" id="2.7.13.3" evidence="2"/>
<dbReference type="Gene3D" id="3.30.450.40">
    <property type="match status" value="1"/>
</dbReference>
<protein>
    <recommendedName>
        <fullName evidence="2">histidine kinase</fullName>
        <ecNumber evidence="2">2.7.13.3</ecNumber>
    </recommendedName>
</protein>
<dbReference type="PANTHER" id="PTHR41523">
    <property type="entry name" value="TWO-COMPONENT SYSTEM SENSOR PROTEIN"/>
    <property type="match status" value="1"/>
</dbReference>
<dbReference type="SMART" id="SM00911">
    <property type="entry name" value="HWE_HK"/>
    <property type="match status" value="1"/>
</dbReference>
<evidence type="ECO:0000256" key="1">
    <source>
        <dbReference type="ARBA" id="ARBA00000085"/>
    </source>
</evidence>
<reference evidence="10 11" key="1">
    <citation type="submission" date="2019-06" db="EMBL/GenBank/DDBJ databases">
        <authorList>
            <person name="Li M."/>
        </authorList>
    </citation>
    <scope>NUCLEOTIDE SEQUENCE [LARGE SCALE GENOMIC DNA]</scope>
    <source>
        <strain evidence="10 11">BGMRC6574</strain>
    </source>
</reference>
<dbReference type="GO" id="GO:0004673">
    <property type="term" value="F:protein histidine kinase activity"/>
    <property type="evidence" value="ECO:0007669"/>
    <property type="project" value="UniProtKB-EC"/>
</dbReference>
<keyword evidence="4" id="KW-0808">Transferase</keyword>
<dbReference type="InterPro" id="IPR011102">
    <property type="entry name" value="Sig_transdc_His_kinase_HWE"/>
</dbReference>